<evidence type="ECO:0000313" key="2">
    <source>
        <dbReference type="Proteomes" id="UP000076871"/>
    </source>
</evidence>
<proteinExistence type="predicted"/>
<dbReference type="RefSeq" id="XP_040758291.1">
    <property type="nucleotide sequence ID" value="XM_040910198.1"/>
</dbReference>
<keyword evidence="2" id="KW-1185">Reference proteome</keyword>
<dbReference type="GeneID" id="63827227"/>
<dbReference type="AlphaFoldDB" id="A0A165B9F7"/>
<organism evidence="1 2">
    <name type="scientific">Laetiporus sulphureus 93-53</name>
    <dbReference type="NCBI Taxonomy" id="1314785"/>
    <lineage>
        <taxon>Eukaryota</taxon>
        <taxon>Fungi</taxon>
        <taxon>Dikarya</taxon>
        <taxon>Basidiomycota</taxon>
        <taxon>Agaricomycotina</taxon>
        <taxon>Agaricomycetes</taxon>
        <taxon>Polyporales</taxon>
        <taxon>Laetiporus</taxon>
    </lineage>
</organism>
<sequence length="63" mass="7354">MSGSRWLFCEGRAWSVWVVECSLTDGLLMRHTQHFTGLWTVLSAYYAHLQLYYWCLVCSCSVT</sequence>
<gene>
    <name evidence="1" type="ORF">LAESUDRAFT_732218</name>
</gene>
<dbReference type="Proteomes" id="UP000076871">
    <property type="component" value="Unassembled WGS sequence"/>
</dbReference>
<name>A0A165B9F7_9APHY</name>
<dbReference type="InParanoid" id="A0A165B9F7"/>
<dbReference type="EMBL" id="KV427683">
    <property type="protein sequence ID" value="KZT00551.1"/>
    <property type="molecule type" value="Genomic_DNA"/>
</dbReference>
<evidence type="ECO:0000313" key="1">
    <source>
        <dbReference type="EMBL" id="KZT00551.1"/>
    </source>
</evidence>
<accession>A0A165B9F7</accession>
<protein>
    <submittedName>
        <fullName evidence="1">Uncharacterized protein</fullName>
    </submittedName>
</protein>
<reference evidence="1 2" key="1">
    <citation type="journal article" date="2016" name="Mol. Biol. Evol.">
        <title>Comparative Genomics of Early-Diverging Mushroom-Forming Fungi Provides Insights into the Origins of Lignocellulose Decay Capabilities.</title>
        <authorList>
            <person name="Nagy L.G."/>
            <person name="Riley R."/>
            <person name="Tritt A."/>
            <person name="Adam C."/>
            <person name="Daum C."/>
            <person name="Floudas D."/>
            <person name="Sun H."/>
            <person name="Yadav J.S."/>
            <person name="Pangilinan J."/>
            <person name="Larsson K.H."/>
            <person name="Matsuura K."/>
            <person name="Barry K."/>
            <person name="Labutti K."/>
            <person name="Kuo R."/>
            <person name="Ohm R.A."/>
            <person name="Bhattacharya S.S."/>
            <person name="Shirouzu T."/>
            <person name="Yoshinaga Y."/>
            <person name="Martin F.M."/>
            <person name="Grigoriev I.V."/>
            <person name="Hibbett D.S."/>
        </authorList>
    </citation>
    <scope>NUCLEOTIDE SEQUENCE [LARGE SCALE GENOMIC DNA]</scope>
    <source>
        <strain evidence="1 2">93-53</strain>
    </source>
</reference>